<gene>
    <name evidence="2" type="ORF">CSW57_12125</name>
</gene>
<dbReference type="AlphaFoldDB" id="A0A2G3PPH1"/>
<feature type="domain" description="RsbT co-antagonist protein RsbRD N-terminal" evidence="1">
    <location>
        <begin position="10"/>
        <end position="96"/>
    </location>
</feature>
<organism evidence="2 3">
    <name type="scientific">Williamsia marianensis</name>
    <dbReference type="NCBI Taxonomy" id="85044"/>
    <lineage>
        <taxon>Bacteria</taxon>
        <taxon>Bacillati</taxon>
        <taxon>Actinomycetota</taxon>
        <taxon>Actinomycetes</taxon>
        <taxon>Mycobacteriales</taxon>
        <taxon>Nocardiaceae</taxon>
        <taxon>Williamsia</taxon>
    </lineage>
</organism>
<accession>A0A2G3PPH1</accession>
<sequence>MEWACEVGGSMATRIIGEIPELGGGTEQFDTLRMGTESSAIRSLLWISGFADSLPAVTEEPLAGVREFVRRSVSLDQVLRGIRLGHAQLSTSFMTACRELVPRVSAPIKCRSSPTGCSST</sequence>
<comment type="caution">
    <text evidence="2">The sequence shown here is derived from an EMBL/GenBank/DDBJ whole genome shotgun (WGS) entry which is preliminary data.</text>
</comment>
<dbReference type="InterPro" id="IPR025751">
    <property type="entry name" value="RsbRD_N_dom"/>
</dbReference>
<dbReference type="EMBL" id="PEBD01000008">
    <property type="protein sequence ID" value="PHV66972.1"/>
    <property type="molecule type" value="Genomic_DNA"/>
</dbReference>
<dbReference type="Pfam" id="PF14361">
    <property type="entry name" value="RsbRD_N"/>
    <property type="match status" value="1"/>
</dbReference>
<reference evidence="2 3" key="1">
    <citation type="submission" date="2017-10" db="EMBL/GenBank/DDBJ databases">
        <title>The draft genome sequence of Williamsia sp. BULT 1.1 isolated from the semi-arid grassland soils from South Africa.</title>
        <authorList>
            <person name="Kabwe M.H."/>
            <person name="Govender N."/>
            <person name="Mutseka Lunga P."/>
            <person name="Vikram S."/>
            <person name="Makhalanyane T.P."/>
        </authorList>
    </citation>
    <scope>NUCLEOTIDE SEQUENCE [LARGE SCALE GENOMIC DNA]</scope>
    <source>
        <strain evidence="2 3">BULT 1.1</strain>
    </source>
</reference>
<name>A0A2G3PPH1_WILMA</name>
<evidence type="ECO:0000313" key="2">
    <source>
        <dbReference type="EMBL" id="PHV66972.1"/>
    </source>
</evidence>
<protein>
    <recommendedName>
        <fullName evidence="1">RsbT co-antagonist protein RsbRD N-terminal domain-containing protein</fullName>
    </recommendedName>
</protein>
<evidence type="ECO:0000259" key="1">
    <source>
        <dbReference type="Pfam" id="PF14361"/>
    </source>
</evidence>
<evidence type="ECO:0000313" key="3">
    <source>
        <dbReference type="Proteomes" id="UP000225108"/>
    </source>
</evidence>
<dbReference type="Proteomes" id="UP000225108">
    <property type="component" value="Unassembled WGS sequence"/>
</dbReference>
<proteinExistence type="predicted"/>